<proteinExistence type="predicted"/>
<feature type="compositionally biased region" description="Basic residues" evidence="1">
    <location>
        <begin position="48"/>
        <end position="60"/>
    </location>
</feature>
<reference evidence="2 3" key="2">
    <citation type="journal article" date="2009" name="PLoS ONE">
        <title>An integrated genetic and cytogenetic map of the cucumber genome.</title>
        <authorList>
            <person name="Ren Y."/>
            <person name="Zhang Z."/>
            <person name="Liu J."/>
            <person name="Staub J.E."/>
            <person name="Han Y."/>
            <person name="Cheng Z."/>
            <person name="Li X."/>
            <person name="Lu J."/>
            <person name="Miao H."/>
            <person name="Kang H."/>
            <person name="Xie B."/>
            <person name="Gu X."/>
            <person name="Wang X."/>
            <person name="Du Y."/>
            <person name="Jin W."/>
            <person name="Huang S."/>
        </authorList>
    </citation>
    <scope>NUCLEOTIDE SEQUENCE [LARGE SCALE GENOMIC DNA]</scope>
    <source>
        <strain evidence="3">cv. 9930</strain>
    </source>
</reference>
<evidence type="ECO:0000256" key="1">
    <source>
        <dbReference type="SAM" id="MobiDB-lite"/>
    </source>
</evidence>
<reference evidence="2 3" key="1">
    <citation type="journal article" date="2009" name="Nat. Genet.">
        <title>The genome of the cucumber, Cucumis sativus L.</title>
        <authorList>
            <person name="Huang S."/>
            <person name="Li R."/>
            <person name="Zhang Z."/>
            <person name="Li L."/>
            <person name="Gu X."/>
            <person name="Fan W."/>
            <person name="Lucas W.J."/>
            <person name="Wang X."/>
            <person name="Xie B."/>
            <person name="Ni P."/>
            <person name="Ren Y."/>
            <person name="Zhu H."/>
            <person name="Li J."/>
            <person name="Lin K."/>
            <person name="Jin W."/>
            <person name="Fei Z."/>
            <person name="Li G."/>
            <person name="Staub J."/>
            <person name="Kilian A."/>
            <person name="van der Vossen E.A."/>
            <person name="Wu Y."/>
            <person name="Guo J."/>
            <person name="He J."/>
            <person name="Jia Z."/>
            <person name="Ren Y."/>
            <person name="Tian G."/>
            <person name="Lu Y."/>
            <person name="Ruan J."/>
            <person name="Qian W."/>
            <person name="Wang M."/>
            <person name="Huang Q."/>
            <person name="Li B."/>
            <person name="Xuan Z."/>
            <person name="Cao J."/>
            <person name="Asan"/>
            <person name="Wu Z."/>
            <person name="Zhang J."/>
            <person name="Cai Q."/>
            <person name="Bai Y."/>
            <person name="Zhao B."/>
            <person name="Han Y."/>
            <person name="Li Y."/>
            <person name="Li X."/>
            <person name="Wang S."/>
            <person name="Shi Q."/>
            <person name="Liu S."/>
            <person name="Cho W.K."/>
            <person name="Kim J.Y."/>
            <person name="Xu Y."/>
            <person name="Heller-Uszynska K."/>
            <person name="Miao H."/>
            <person name="Cheng Z."/>
            <person name="Zhang S."/>
            <person name="Wu J."/>
            <person name="Yang Y."/>
            <person name="Kang H."/>
            <person name="Li M."/>
            <person name="Liang H."/>
            <person name="Ren X."/>
            <person name="Shi Z."/>
            <person name="Wen M."/>
            <person name="Jian M."/>
            <person name="Yang H."/>
            <person name="Zhang G."/>
            <person name="Yang Z."/>
            <person name="Chen R."/>
            <person name="Liu S."/>
            <person name="Li J."/>
            <person name="Ma L."/>
            <person name="Liu H."/>
            <person name="Zhou Y."/>
            <person name="Zhao J."/>
            <person name="Fang X."/>
            <person name="Li G."/>
            <person name="Fang L."/>
            <person name="Li Y."/>
            <person name="Liu D."/>
            <person name="Zheng H."/>
            <person name="Zhang Y."/>
            <person name="Qin N."/>
            <person name="Li Z."/>
            <person name="Yang G."/>
            <person name="Yang S."/>
            <person name="Bolund L."/>
            <person name="Kristiansen K."/>
            <person name="Zheng H."/>
            <person name="Li S."/>
            <person name="Zhang X."/>
            <person name="Yang H."/>
            <person name="Wang J."/>
            <person name="Sun R."/>
            <person name="Zhang B."/>
            <person name="Jiang S."/>
            <person name="Wang J."/>
            <person name="Du Y."/>
            <person name="Li S."/>
        </authorList>
    </citation>
    <scope>NUCLEOTIDE SEQUENCE [LARGE SCALE GENOMIC DNA]</scope>
    <source>
        <strain evidence="3">cv. 9930</strain>
    </source>
</reference>
<reference evidence="2 3" key="4">
    <citation type="journal article" date="2011" name="BMC Genomics">
        <title>RNA-Seq improves annotation of protein-coding genes in the cucumber genome.</title>
        <authorList>
            <person name="Li Z."/>
            <person name="Zhang Z."/>
            <person name="Yan P."/>
            <person name="Huang S."/>
            <person name="Fei Z."/>
            <person name="Lin K."/>
        </authorList>
    </citation>
    <scope>NUCLEOTIDE SEQUENCE [LARGE SCALE GENOMIC DNA]</scope>
    <source>
        <strain evidence="3">cv. 9930</strain>
    </source>
</reference>
<dbReference type="EMBL" id="CM002924">
    <property type="protein sequence ID" value="KGN58148.1"/>
    <property type="molecule type" value="Genomic_DNA"/>
</dbReference>
<accession>A0A0A0L8K6</accession>
<keyword evidence="3" id="KW-1185">Reference proteome</keyword>
<protein>
    <submittedName>
        <fullName evidence="2">Uncharacterized protein</fullName>
    </submittedName>
</protein>
<gene>
    <name evidence="2" type="ORF">Csa_3G560230</name>
</gene>
<dbReference type="STRING" id="3659.A0A0A0L8K6"/>
<sequence>MASSSELENKRRRENFDPTEENEGARLAKWLGLGIGKLSKAAPSGSHISKRKIGTNRHQRPRDPLREGGYFKGNWIDKNLPSTKFESNLKFLSKQPPMTKRKYFYRVENTVTSKADNPILCETGDKEDS</sequence>
<feature type="compositionally biased region" description="Basic and acidic residues" evidence="1">
    <location>
        <begin position="7"/>
        <end position="16"/>
    </location>
</feature>
<name>A0A0A0L8K6_CUCSA</name>
<evidence type="ECO:0000313" key="2">
    <source>
        <dbReference type="EMBL" id="KGN58148.1"/>
    </source>
</evidence>
<organism evidence="2 3">
    <name type="scientific">Cucumis sativus</name>
    <name type="common">Cucumber</name>
    <dbReference type="NCBI Taxonomy" id="3659"/>
    <lineage>
        <taxon>Eukaryota</taxon>
        <taxon>Viridiplantae</taxon>
        <taxon>Streptophyta</taxon>
        <taxon>Embryophyta</taxon>
        <taxon>Tracheophyta</taxon>
        <taxon>Spermatophyta</taxon>
        <taxon>Magnoliopsida</taxon>
        <taxon>eudicotyledons</taxon>
        <taxon>Gunneridae</taxon>
        <taxon>Pentapetalae</taxon>
        <taxon>rosids</taxon>
        <taxon>fabids</taxon>
        <taxon>Cucurbitales</taxon>
        <taxon>Cucurbitaceae</taxon>
        <taxon>Benincaseae</taxon>
        <taxon>Cucumis</taxon>
    </lineage>
</organism>
<evidence type="ECO:0000313" key="3">
    <source>
        <dbReference type="Proteomes" id="UP000029981"/>
    </source>
</evidence>
<dbReference type="Gramene" id="KGN58148">
    <property type="protein sequence ID" value="KGN58148"/>
    <property type="gene ID" value="Csa_3G560230"/>
</dbReference>
<feature type="region of interest" description="Disordered" evidence="1">
    <location>
        <begin position="39"/>
        <end position="70"/>
    </location>
</feature>
<dbReference type="AlphaFoldDB" id="A0A0A0L8K6"/>
<reference evidence="2 3" key="3">
    <citation type="journal article" date="2010" name="BMC Genomics">
        <title>Transcriptome sequencing and comparative analysis of cucumber flowers with different sex types.</title>
        <authorList>
            <person name="Guo S."/>
            <person name="Zheng Y."/>
            <person name="Joung J.G."/>
            <person name="Liu S."/>
            <person name="Zhang Z."/>
            <person name="Crasta O.R."/>
            <person name="Sobral B.W."/>
            <person name="Xu Y."/>
            <person name="Huang S."/>
            <person name="Fei Z."/>
        </authorList>
    </citation>
    <scope>NUCLEOTIDE SEQUENCE [LARGE SCALE GENOMIC DNA]</scope>
    <source>
        <strain evidence="3">cv. 9930</strain>
    </source>
</reference>
<dbReference type="Proteomes" id="UP000029981">
    <property type="component" value="Chromosome 3"/>
</dbReference>
<feature type="region of interest" description="Disordered" evidence="1">
    <location>
        <begin position="1"/>
        <end position="23"/>
    </location>
</feature>